<accession>A0A4R3L9V1</accession>
<keyword evidence="3 6" id="KW-0418">Kinase</keyword>
<keyword evidence="2" id="KW-0808">Transferase</keyword>
<evidence type="ECO:0000313" key="7">
    <source>
        <dbReference type="Proteomes" id="UP000294937"/>
    </source>
</evidence>
<gene>
    <name evidence="6" type="ORF">EDD58_101122</name>
</gene>
<keyword evidence="1" id="KW-0597">Phosphoprotein</keyword>
<dbReference type="OrthoDB" id="2375606at2"/>
<dbReference type="InterPro" id="IPR016120">
    <property type="entry name" value="Sig_transdc_His_kin_SpoOB"/>
</dbReference>
<organism evidence="6 7">
    <name type="scientific">Hazenella coriacea</name>
    <dbReference type="NCBI Taxonomy" id="1179467"/>
    <lineage>
        <taxon>Bacteria</taxon>
        <taxon>Bacillati</taxon>
        <taxon>Bacillota</taxon>
        <taxon>Bacilli</taxon>
        <taxon>Bacillales</taxon>
        <taxon>Thermoactinomycetaceae</taxon>
        <taxon>Hazenella</taxon>
    </lineage>
</organism>
<evidence type="ECO:0000256" key="4">
    <source>
        <dbReference type="SAM" id="Phobius"/>
    </source>
</evidence>
<keyword evidence="4" id="KW-0812">Transmembrane</keyword>
<evidence type="ECO:0000256" key="3">
    <source>
        <dbReference type="ARBA" id="ARBA00022777"/>
    </source>
</evidence>
<keyword evidence="4" id="KW-0472">Membrane</keyword>
<feature type="transmembrane region" description="Helical" evidence="4">
    <location>
        <begin position="20"/>
        <end position="43"/>
    </location>
</feature>
<evidence type="ECO:0000256" key="2">
    <source>
        <dbReference type="ARBA" id="ARBA00022679"/>
    </source>
</evidence>
<keyword evidence="7" id="KW-1185">Reference proteome</keyword>
<dbReference type="GO" id="GO:0000155">
    <property type="term" value="F:phosphorelay sensor kinase activity"/>
    <property type="evidence" value="ECO:0007669"/>
    <property type="project" value="InterPro"/>
</dbReference>
<dbReference type="EMBL" id="SMAG01000001">
    <property type="protein sequence ID" value="TCS96489.1"/>
    <property type="molecule type" value="Genomic_DNA"/>
</dbReference>
<dbReference type="InterPro" id="IPR039506">
    <property type="entry name" value="SPOB_a"/>
</dbReference>
<sequence length="237" mass="27954">MIRSFAPTILIGIVWVFQPFGMIGNMICFIGSIVSLWGGIYFYHQRIQKQALIEEADQIKWILSQQRHDWMNHIQVLMGYQTLGKSDKITPYLMKLVETSMQERNISEIGYAPLAVYLMTLPHRFQNGNIQVVVSSGFQLPNQQDEQRLLRILEVLFSWLEKQGEDQANWSLIETKFEIDEQHLNLWITMKSVDHELLSWTFPPHEWEKLRNDMNKWNGDLQISNQDHGLQIQLQLR</sequence>
<evidence type="ECO:0000259" key="5">
    <source>
        <dbReference type="Pfam" id="PF14689"/>
    </source>
</evidence>
<evidence type="ECO:0000313" key="6">
    <source>
        <dbReference type="EMBL" id="TCS96489.1"/>
    </source>
</evidence>
<feature type="domain" description="SpoOB alpha-helical" evidence="5">
    <location>
        <begin position="53"/>
        <end position="108"/>
    </location>
</feature>
<dbReference type="Pfam" id="PF14689">
    <property type="entry name" value="SPOB_a"/>
    <property type="match status" value="1"/>
</dbReference>
<comment type="caution">
    <text evidence="6">The sequence shown here is derived from an EMBL/GenBank/DDBJ whole genome shotgun (WGS) entry which is preliminary data.</text>
</comment>
<protein>
    <submittedName>
        <fullName evidence="6">Sensor kinase SpoOB-type protein</fullName>
    </submittedName>
</protein>
<keyword evidence="4" id="KW-1133">Transmembrane helix</keyword>
<proteinExistence type="predicted"/>
<dbReference type="Gene3D" id="1.10.287.130">
    <property type="match status" value="1"/>
</dbReference>
<dbReference type="AlphaFoldDB" id="A0A4R3L9V1"/>
<evidence type="ECO:0000256" key="1">
    <source>
        <dbReference type="ARBA" id="ARBA00022553"/>
    </source>
</evidence>
<dbReference type="RefSeq" id="WP_131922900.1">
    <property type="nucleotide sequence ID" value="NZ_SMAG01000001.1"/>
</dbReference>
<name>A0A4R3L9V1_9BACL</name>
<dbReference type="Proteomes" id="UP000294937">
    <property type="component" value="Unassembled WGS sequence"/>
</dbReference>
<dbReference type="SUPFAM" id="SSF55890">
    <property type="entry name" value="Sporulation response regulatory protein Spo0B"/>
    <property type="match status" value="1"/>
</dbReference>
<reference evidence="6 7" key="1">
    <citation type="submission" date="2019-03" db="EMBL/GenBank/DDBJ databases">
        <title>Genomic Encyclopedia of Type Strains, Phase IV (KMG-IV): sequencing the most valuable type-strain genomes for metagenomic binning, comparative biology and taxonomic classification.</title>
        <authorList>
            <person name="Goeker M."/>
        </authorList>
    </citation>
    <scope>NUCLEOTIDE SEQUENCE [LARGE SCALE GENOMIC DNA]</scope>
    <source>
        <strain evidence="6 7">DSM 45707</strain>
    </source>
</reference>